<dbReference type="Proteomes" id="UP001209878">
    <property type="component" value="Unassembled WGS sequence"/>
</dbReference>
<feature type="transmembrane region" description="Helical" evidence="5">
    <location>
        <begin position="20"/>
        <end position="40"/>
    </location>
</feature>
<evidence type="ECO:0000256" key="1">
    <source>
        <dbReference type="ARBA" id="ARBA00004141"/>
    </source>
</evidence>
<keyword evidence="2 5" id="KW-0812">Transmembrane</keyword>
<evidence type="ECO:0000256" key="5">
    <source>
        <dbReference type="SAM" id="Phobius"/>
    </source>
</evidence>
<dbReference type="GO" id="GO:0022857">
    <property type="term" value="F:transmembrane transporter activity"/>
    <property type="evidence" value="ECO:0007669"/>
    <property type="project" value="InterPro"/>
</dbReference>
<dbReference type="EMBL" id="JAODUO010000695">
    <property type="protein sequence ID" value="KAK2175936.1"/>
    <property type="molecule type" value="Genomic_DNA"/>
</dbReference>
<dbReference type="InterPro" id="IPR036259">
    <property type="entry name" value="MFS_trans_sf"/>
</dbReference>
<dbReference type="Pfam" id="PF07690">
    <property type="entry name" value="MFS_1"/>
    <property type="match status" value="1"/>
</dbReference>
<feature type="transmembrane region" description="Helical" evidence="5">
    <location>
        <begin position="140"/>
        <end position="157"/>
    </location>
</feature>
<feature type="transmembrane region" description="Helical" evidence="5">
    <location>
        <begin position="73"/>
        <end position="96"/>
    </location>
</feature>
<dbReference type="AlphaFoldDB" id="A0AAD9KQZ8"/>
<dbReference type="SUPFAM" id="SSF103473">
    <property type="entry name" value="MFS general substrate transporter"/>
    <property type="match status" value="1"/>
</dbReference>
<dbReference type="PANTHER" id="PTHR24064">
    <property type="entry name" value="SOLUTE CARRIER FAMILY 22 MEMBER"/>
    <property type="match status" value="1"/>
</dbReference>
<reference evidence="6" key="1">
    <citation type="journal article" date="2023" name="Mol. Biol. Evol.">
        <title>Third-Generation Sequencing Reveals the Adaptive Role of the Epigenome in Three Deep-Sea Polychaetes.</title>
        <authorList>
            <person name="Perez M."/>
            <person name="Aroh O."/>
            <person name="Sun Y."/>
            <person name="Lan Y."/>
            <person name="Juniper S.K."/>
            <person name="Young C.R."/>
            <person name="Angers B."/>
            <person name="Qian P.Y."/>
        </authorList>
    </citation>
    <scope>NUCLEOTIDE SEQUENCE</scope>
    <source>
        <strain evidence="6">R07B-5</strain>
    </source>
</reference>
<dbReference type="InterPro" id="IPR011701">
    <property type="entry name" value="MFS"/>
</dbReference>
<gene>
    <name evidence="6" type="ORF">NP493_695g00002</name>
</gene>
<comment type="caution">
    <text evidence="6">The sequence shown here is derived from an EMBL/GenBank/DDBJ whole genome shotgun (WGS) entry which is preliminary data.</text>
</comment>
<protein>
    <recommendedName>
        <fullName evidence="8">Major facilitator superfamily (MFS) profile domain-containing protein</fullName>
    </recommendedName>
</protein>
<evidence type="ECO:0000256" key="2">
    <source>
        <dbReference type="ARBA" id="ARBA00022692"/>
    </source>
</evidence>
<evidence type="ECO:0008006" key="8">
    <source>
        <dbReference type="Google" id="ProtNLM"/>
    </source>
</evidence>
<keyword evidence="7" id="KW-1185">Reference proteome</keyword>
<dbReference type="GO" id="GO:0016020">
    <property type="term" value="C:membrane"/>
    <property type="evidence" value="ECO:0007669"/>
    <property type="project" value="UniProtKB-SubCell"/>
</dbReference>
<dbReference type="Gene3D" id="1.20.1250.20">
    <property type="entry name" value="MFS general substrate transporter like domains"/>
    <property type="match status" value="1"/>
</dbReference>
<keyword evidence="3 5" id="KW-1133">Transmembrane helix</keyword>
<feature type="transmembrane region" description="Helical" evidence="5">
    <location>
        <begin position="47"/>
        <end position="67"/>
    </location>
</feature>
<proteinExistence type="predicted"/>
<evidence type="ECO:0000256" key="4">
    <source>
        <dbReference type="ARBA" id="ARBA00023136"/>
    </source>
</evidence>
<comment type="subcellular location">
    <subcellularLocation>
        <location evidence="1">Membrane</location>
        <topology evidence="1">Multi-pass membrane protein</topology>
    </subcellularLocation>
</comment>
<evidence type="ECO:0000256" key="3">
    <source>
        <dbReference type="ARBA" id="ARBA00022989"/>
    </source>
</evidence>
<accession>A0AAD9KQZ8</accession>
<keyword evidence="4 5" id="KW-0472">Membrane</keyword>
<evidence type="ECO:0000313" key="7">
    <source>
        <dbReference type="Proteomes" id="UP001209878"/>
    </source>
</evidence>
<sequence length="177" mass="18762">MYYGLTLNTGEMSGNVYLNTFLSGAVEIPANFICVVLLNWEKTGRRFTTAGSGVLAGVSSLLCVPFIMSGQGWPATMLAMVGKGFVTISYNAIYVFSAEIFPTEVRNAAMGMASGCARLSTMAAPFVGAPMTRISKPLPYIIFGVLSTVAGVLALFLPETLNAKLCDTVEEAETFNG</sequence>
<organism evidence="6 7">
    <name type="scientific">Ridgeia piscesae</name>
    <name type="common">Tubeworm</name>
    <dbReference type="NCBI Taxonomy" id="27915"/>
    <lineage>
        <taxon>Eukaryota</taxon>
        <taxon>Metazoa</taxon>
        <taxon>Spiralia</taxon>
        <taxon>Lophotrochozoa</taxon>
        <taxon>Annelida</taxon>
        <taxon>Polychaeta</taxon>
        <taxon>Sedentaria</taxon>
        <taxon>Canalipalpata</taxon>
        <taxon>Sabellida</taxon>
        <taxon>Siboglinidae</taxon>
        <taxon>Ridgeia</taxon>
    </lineage>
</organism>
<name>A0AAD9KQZ8_RIDPI</name>
<evidence type="ECO:0000313" key="6">
    <source>
        <dbReference type="EMBL" id="KAK2175936.1"/>
    </source>
</evidence>